<evidence type="ECO:0000313" key="4">
    <source>
        <dbReference type="EMBL" id="GAI19716.1"/>
    </source>
</evidence>
<keyword evidence="1" id="KW-0808">Transferase</keyword>
<comment type="caution">
    <text evidence="4">The sequence shown here is derived from an EMBL/GenBank/DDBJ whole genome shotgun (WGS) entry which is preliminary data.</text>
</comment>
<dbReference type="CDD" id="cd03809">
    <property type="entry name" value="GT4_MtfB-like"/>
    <property type="match status" value="1"/>
</dbReference>
<reference evidence="4" key="1">
    <citation type="journal article" date="2014" name="Front. Microbiol.">
        <title>High frequency of phylogenetically diverse reductive dehalogenase-homologous genes in deep subseafloor sedimentary metagenomes.</title>
        <authorList>
            <person name="Kawai M."/>
            <person name="Futagami T."/>
            <person name="Toyoda A."/>
            <person name="Takaki Y."/>
            <person name="Nishi S."/>
            <person name="Hori S."/>
            <person name="Arai W."/>
            <person name="Tsubouchi T."/>
            <person name="Morono Y."/>
            <person name="Uchiyama I."/>
            <person name="Ito T."/>
            <person name="Fujiyama A."/>
            <person name="Inagaki F."/>
            <person name="Takami H."/>
        </authorList>
    </citation>
    <scope>NUCLEOTIDE SEQUENCE</scope>
    <source>
        <strain evidence="4">Expedition CK06-06</strain>
    </source>
</reference>
<gene>
    <name evidence="4" type="ORF">S06H3_34986</name>
</gene>
<dbReference type="InterPro" id="IPR001296">
    <property type="entry name" value="Glyco_trans_1"/>
</dbReference>
<dbReference type="Gene3D" id="3.40.50.2000">
    <property type="entry name" value="Glycogen Phosphorylase B"/>
    <property type="match status" value="2"/>
</dbReference>
<dbReference type="PANTHER" id="PTHR46401:SF2">
    <property type="entry name" value="GLYCOSYLTRANSFERASE WBBK-RELATED"/>
    <property type="match status" value="1"/>
</dbReference>
<dbReference type="EMBL" id="BARV01021065">
    <property type="protein sequence ID" value="GAI19716.1"/>
    <property type="molecule type" value="Genomic_DNA"/>
</dbReference>
<organism evidence="4">
    <name type="scientific">marine sediment metagenome</name>
    <dbReference type="NCBI Taxonomy" id="412755"/>
    <lineage>
        <taxon>unclassified sequences</taxon>
        <taxon>metagenomes</taxon>
        <taxon>ecological metagenomes</taxon>
    </lineage>
</organism>
<dbReference type="FunFam" id="3.40.50.2000:FF:000119">
    <property type="entry name" value="Glycosyl transferase group 1"/>
    <property type="match status" value="1"/>
</dbReference>
<dbReference type="GO" id="GO:0009103">
    <property type="term" value="P:lipopolysaccharide biosynthetic process"/>
    <property type="evidence" value="ECO:0007669"/>
    <property type="project" value="TreeGrafter"/>
</dbReference>
<evidence type="ECO:0000256" key="1">
    <source>
        <dbReference type="ARBA" id="ARBA00022679"/>
    </source>
</evidence>
<sequence>LHSPFIVTVHDLIRSRFSFSKETLSERILLKLDKHYIKRASHIIAVSQNTRKDLIKYLKIPDGKMSVIYNGINHSIFKPYDVRILDKPYILYIGSERPRKNLGRLFEAFAKLKGEFPELKLVKVGVFGRSEGYRRNVMRKLASLGITQDVFFVALVSELDLAHYYSSASLLAYPSLYEGFGLPPLEAMACGCPVVTSNTSSMPEVVGKAGIMVDPYDTDSLAQAMRRVLTDDKLREDMVGKGLEQAKRFSWEETARKTQEVYNKVAERRANSGL</sequence>
<protein>
    <recommendedName>
        <fullName evidence="5">Glycosyl transferase family 1 domain-containing protein</fullName>
    </recommendedName>
</protein>
<dbReference type="Pfam" id="PF00534">
    <property type="entry name" value="Glycos_transf_1"/>
    <property type="match status" value="1"/>
</dbReference>
<dbReference type="GO" id="GO:0016757">
    <property type="term" value="F:glycosyltransferase activity"/>
    <property type="evidence" value="ECO:0007669"/>
    <property type="project" value="InterPro"/>
</dbReference>
<name>X1MNV0_9ZZZZ</name>
<evidence type="ECO:0000259" key="3">
    <source>
        <dbReference type="Pfam" id="PF13439"/>
    </source>
</evidence>
<dbReference type="Pfam" id="PF13439">
    <property type="entry name" value="Glyco_transf_4"/>
    <property type="match status" value="1"/>
</dbReference>
<evidence type="ECO:0000259" key="2">
    <source>
        <dbReference type="Pfam" id="PF00534"/>
    </source>
</evidence>
<dbReference type="AlphaFoldDB" id="X1MNV0"/>
<feature type="domain" description="Glycosyltransferase subfamily 4-like N-terminal" evidence="3">
    <location>
        <begin position="2"/>
        <end position="74"/>
    </location>
</feature>
<accession>X1MNV0</accession>
<dbReference type="PANTHER" id="PTHR46401">
    <property type="entry name" value="GLYCOSYLTRANSFERASE WBBK-RELATED"/>
    <property type="match status" value="1"/>
</dbReference>
<feature type="non-terminal residue" evidence="4">
    <location>
        <position position="1"/>
    </location>
</feature>
<dbReference type="SUPFAM" id="SSF53756">
    <property type="entry name" value="UDP-Glycosyltransferase/glycogen phosphorylase"/>
    <property type="match status" value="1"/>
</dbReference>
<evidence type="ECO:0008006" key="5">
    <source>
        <dbReference type="Google" id="ProtNLM"/>
    </source>
</evidence>
<dbReference type="InterPro" id="IPR028098">
    <property type="entry name" value="Glyco_trans_4-like_N"/>
</dbReference>
<feature type="non-terminal residue" evidence="4">
    <location>
        <position position="274"/>
    </location>
</feature>
<proteinExistence type="predicted"/>
<feature type="domain" description="Glycosyl transferase family 1" evidence="2">
    <location>
        <begin position="85"/>
        <end position="241"/>
    </location>
</feature>